<keyword evidence="1" id="KW-0472">Membrane</keyword>
<feature type="transmembrane region" description="Helical" evidence="1">
    <location>
        <begin position="153"/>
        <end position="176"/>
    </location>
</feature>
<evidence type="ECO:0000256" key="2">
    <source>
        <dbReference type="SAM" id="SignalP"/>
    </source>
</evidence>
<reference evidence="3 4" key="1">
    <citation type="submission" date="2024-11" db="EMBL/GenBank/DDBJ databases">
        <title>Chromosome-level genome assembly of the freshwater bivalve Anodonta woodiana.</title>
        <authorList>
            <person name="Chen X."/>
        </authorList>
    </citation>
    <scope>NUCLEOTIDE SEQUENCE [LARGE SCALE GENOMIC DNA]</scope>
    <source>
        <strain evidence="3">MN2024</strain>
        <tissue evidence="3">Gills</tissue>
    </source>
</reference>
<name>A0ABD3VBV1_SINWO</name>
<gene>
    <name evidence="3" type="ORF">ACJMK2_009306</name>
</gene>
<dbReference type="AlphaFoldDB" id="A0ABD3VBV1"/>
<accession>A0ABD3VBV1</accession>
<dbReference type="EMBL" id="JBJQND010000012">
    <property type="protein sequence ID" value="KAL3859071.1"/>
    <property type="molecule type" value="Genomic_DNA"/>
</dbReference>
<feature type="signal peptide" evidence="2">
    <location>
        <begin position="1"/>
        <end position="23"/>
    </location>
</feature>
<keyword evidence="2" id="KW-0732">Signal</keyword>
<keyword evidence="4" id="KW-1185">Reference proteome</keyword>
<keyword evidence="1" id="KW-1133">Transmembrane helix</keyword>
<evidence type="ECO:0000313" key="3">
    <source>
        <dbReference type="EMBL" id="KAL3859071.1"/>
    </source>
</evidence>
<evidence type="ECO:0000313" key="4">
    <source>
        <dbReference type="Proteomes" id="UP001634394"/>
    </source>
</evidence>
<sequence length="317" mass="35746">MNGTLHVGLYWLILWTTVSFTDCIEPTKCQHEYYISCGDDTPPCHTVICPVKNRHNVDQIHVIRHTENCKSNVGYDGQYIWTTECCRVVAHICYIVDGNLDRNIAPDIIYGRRFAPGSSNAFSPIANNSMREIIDKETPIKKAENTNNESSSVGLYVGTALAIVVILIVIVALCFFCKKRMKRHTVWQKRPKNSREEDLNLPVYQSPDNTSFPCKMFTNLEYDMTLQTTSTTKMLHSPAQISNNRAHGDVIQIPARQPKRNCDVVVSDKVDTADTNATGIVYNKPCKDLSASFGHDHMYDHAIQTPSNRIVISPPKI</sequence>
<comment type="caution">
    <text evidence="3">The sequence shown here is derived from an EMBL/GenBank/DDBJ whole genome shotgun (WGS) entry which is preliminary data.</text>
</comment>
<proteinExistence type="predicted"/>
<dbReference type="Proteomes" id="UP001634394">
    <property type="component" value="Unassembled WGS sequence"/>
</dbReference>
<evidence type="ECO:0000256" key="1">
    <source>
        <dbReference type="SAM" id="Phobius"/>
    </source>
</evidence>
<protein>
    <submittedName>
        <fullName evidence="3">Uncharacterized protein</fullName>
    </submittedName>
</protein>
<organism evidence="3 4">
    <name type="scientific">Sinanodonta woodiana</name>
    <name type="common">Chinese pond mussel</name>
    <name type="synonym">Anodonta woodiana</name>
    <dbReference type="NCBI Taxonomy" id="1069815"/>
    <lineage>
        <taxon>Eukaryota</taxon>
        <taxon>Metazoa</taxon>
        <taxon>Spiralia</taxon>
        <taxon>Lophotrochozoa</taxon>
        <taxon>Mollusca</taxon>
        <taxon>Bivalvia</taxon>
        <taxon>Autobranchia</taxon>
        <taxon>Heteroconchia</taxon>
        <taxon>Palaeoheterodonta</taxon>
        <taxon>Unionida</taxon>
        <taxon>Unionoidea</taxon>
        <taxon>Unionidae</taxon>
        <taxon>Unioninae</taxon>
        <taxon>Sinanodonta</taxon>
    </lineage>
</organism>
<keyword evidence="1" id="KW-0812">Transmembrane</keyword>
<feature type="chain" id="PRO_5044789194" evidence="2">
    <location>
        <begin position="24"/>
        <end position="317"/>
    </location>
</feature>